<organism evidence="1">
    <name type="scientific">Solanum chacoense</name>
    <name type="common">Chaco potato</name>
    <dbReference type="NCBI Taxonomy" id="4108"/>
    <lineage>
        <taxon>Eukaryota</taxon>
        <taxon>Viridiplantae</taxon>
        <taxon>Streptophyta</taxon>
        <taxon>Embryophyta</taxon>
        <taxon>Tracheophyta</taxon>
        <taxon>Spermatophyta</taxon>
        <taxon>Magnoliopsida</taxon>
        <taxon>eudicotyledons</taxon>
        <taxon>Gunneridae</taxon>
        <taxon>Pentapetalae</taxon>
        <taxon>asterids</taxon>
        <taxon>lamiids</taxon>
        <taxon>Solanales</taxon>
        <taxon>Solanaceae</taxon>
        <taxon>Solanoideae</taxon>
        <taxon>Solaneae</taxon>
        <taxon>Solanum</taxon>
    </lineage>
</organism>
<name>A0A0V0IR76_SOLCH</name>
<protein>
    <submittedName>
        <fullName evidence="1">Putative ovule protein</fullName>
    </submittedName>
</protein>
<dbReference type="EMBL" id="GEDG01003310">
    <property type="protein sequence ID" value="JAP35090.1"/>
    <property type="molecule type" value="Transcribed_RNA"/>
</dbReference>
<dbReference type="AlphaFoldDB" id="A0A0V0IR76"/>
<accession>A0A0V0IR76</accession>
<evidence type="ECO:0000313" key="1">
    <source>
        <dbReference type="EMBL" id="JAP35090.1"/>
    </source>
</evidence>
<sequence>MCTSRFHLFDPDRLIFPLVTSSCHLSVDLSILEPVEALIEFTLFFSTPASLGALLEMKLNFLTYANELQL</sequence>
<reference evidence="1" key="1">
    <citation type="submission" date="2015-12" db="EMBL/GenBank/DDBJ databases">
        <title>Gene expression during late stages of embryo sac development: a critical building block for successful pollen-pistil interactions.</title>
        <authorList>
            <person name="Liu Y."/>
            <person name="Joly V."/>
            <person name="Sabar M."/>
            <person name="Matton D.P."/>
        </authorList>
    </citation>
    <scope>NUCLEOTIDE SEQUENCE</scope>
</reference>
<proteinExistence type="predicted"/>